<dbReference type="RefSeq" id="WP_413256738.1">
    <property type="nucleotide sequence ID" value="NZ_JBHFNS010000036.1"/>
</dbReference>
<protein>
    <submittedName>
        <fullName evidence="1">DUF2993 domain-containing protein</fullName>
    </submittedName>
</protein>
<comment type="caution">
    <text evidence="1">The sequence shown here is derived from an EMBL/GenBank/DDBJ whole genome shotgun (WGS) entry which is preliminary data.</text>
</comment>
<keyword evidence="2" id="KW-1185">Reference proteome</keyword>
<gene>
    <name evidence="1" type="ORF">ACE1B6_08065</name>
</gene>
<evidence type="ECO:0000313" key="2">
    <source>
        <dbReference type="Proteomes" id="UP001576776"/>
    </source>
</evidence>
<proteinExistence type="predicted"/>
<dbReference type="Pfam" id="PF11209">
    <property type="entry name" value="LmeA"/>
    <property type="match status" value="1"/>
</dbReference>
<dbReference type="EMBL" id="JBHFNS010000036">
    <property type="protein sequence ID" value="MFB2935220.1"/>
    <property type="molecule type" value="Genomic_DNA"/>
</dbReference>
<organism evidence="1 2">
    <name type="scientific">Floridaenema fluviatile BLCC-F154</name>
    <dbReference type="NCBI Taxonomy" id="3153640"/>
    <lineage>
        <taxon>Bacteria</taxon>
        <taxon>Bacillati</taxon>
        <taxon>Cyanobacteriota</taxon>
        <taxon>Cyanophyceae</taxon>
        <taxon>Oscillatoriophycideae</taxon>
        <taxon>Aerosakkonematales</taxon>
        <taxon>Aerosakkonemataceae</taxon>
        <taxon>Floridanema</taxon>
        <taxon>Floridanema fluviatile</taxon>
    </lineage>
</organism>
<sequence length="235" mass="26537">MTEERSNFREQAVNRFIEFVLSRLVDAECLRVRIKCNLKQLRRGELDGLSIQMSNLLLRPYLRVAEFQLDIGAAAVNMKSIIRRKIELLHPSEGKLLMAIDREQLTEVLNAELTDSLKEKQQRVQLEKVNCELTEEGAIAFHFHWIFAGKIQSGTYITLPEIEANGQGIFLNKQSFVGAEVPGEFLDLAIAKVNNILSLNDIAQRGTKFDIQQIEIAAGKLTIQANANIEQFPSA</sequence>
<accession>A0ABV4YBE9</accession>
<dbReference type="InterPro" id="IPR021373">
    <property type="entry name" value="DUF2993"/>
</dbReference>
<evidence type="ECO:0000313" key="1">
    <source>
        <dbReference type="EMBL" id="MFB2935220.1"/>
    </source>
</evidence>
<name>A0ABV4YBE9_9CYAN</name>
<dbReference type="Proteomes" id="UP001576776">
    <property type="component" value="Unassembled WGS sequence"/>
</dbReference>
<reference evidence="1 2" key="1">
    <citation type="submission" date="2024-09" db="EMBL/GenBank/DDBJ databases">
        <title>Floridaenema gen nov. (Aerosakkonemataceae, Aerosakkonematales ord. nov., Cyanobacteria) from benthic tropical and subtropical fresh waters, with the description of four new species.</title>
        <authorList>
            <person name="Moretto J.A."/>
            <person name="Berthold D.E."/>
            <person name="Lefler F.W."/>
            <person name="Huang I.-S."/>
            <person name="Laughinghouse H. IV."/>
        </authorList>
    </citation>
    <scope>NUCLEOTIDE SEQUENCE [LARGE SCALE GENOMIC DNA]</scope>
    <source>
        <strain evidence="1 2">BLCC-F154</strain>
    </source>
</reference>